<protein>
    <recommendedName>
        <fullName evidence="4">Alpha beta hydrolase superfamily protein</fullName>
    </recommendedName>
</protein>
<gene>
    <name evidence="2" type="ORF">FD04_GL000162</name>
</gene>
<dbReference type="STRING" id="1423776.FD04_GL000162"/>
<dbReference type="Proteomes" id="UP000051160">
    <property type="component" value="Unassembled WGS sequence"/>
</dbReference>
<dbReference type="RefSeq" id="WP_054702407.1">
    <property type="nucleotide sequence ID" value="NZ_AZEE01000025.1"/>
</dbReference>
<name>A0A0R1M0U5_9LACO</name>
<dbReference type="InterPro" id="IPR029058">
    <property type="entry name" value="AB_hydrolase_fold"/>
</dbReference>
<dbReference type="SUPFAM" id="SSF53474">
    <property type="entry name" value="alpha/beta-Hydrolases"/>
    <property type="match status" value="1"/>
</dbReference>
<keyword evidence="3" id="KW-1185">Reference proteome</keyword>
<feature type="compositionally biased region" description="Polar residues" evidence="1">
    <location>
        <begin position="41"/>
        <end position="53"/>
    </location>
</feature>
<evidence type="ECO:0000313" key="3">
    <source>
        <dbReference type="Proteomes" id="UP000051160"/>
    </source>
</evidence>
<dbReference type="EMBL" id="AZEE01000025">
    <property type="protein sequence ID" value="KRK99012.1"/>
    <property type="molecule type" value="Genomic_DNA"/>
</dbReference>
<dbReference type="PATRIC" id="fig|1423776.4.peg.160"/>
<comment type="caution">
    <text evidence="2">The sequence shown here is derived from an EMBL/GenBank/DDBJ whole genome shotgun (WGS) entry which is preliminary data.</text>
</comment>
<proteinExistence type="predicted"/>
<feature type="region of interest" description="Disordered" evidence="1">
    <location>
        <begin position="32"/>
        <end position="53"/>
    </location>
</feature>
<dbReference type="OrthoDB" id="503948at2"/>
<reference evidence="2 3" key="1">
    <citation type="journal article" date="2015" name="Genome Announc.">
        <title>Expanding the biotechnology potential of lactobacilli through comparative genomics of 213 strains and associated genera.</title>
        <authorList>
            <person name="Sun Z."/>
            <person name="Harris H.M."/>
            <person name="McCann A."/>
            <person name="Guo C."/>
            <person name="Argimon S."/>
            <person name="Zhang W."/>
            <person name="Yang X."/>
            <person name="Jeffery I.B."/>
            <person name="Cooney J.C."/>
            <person name="Kagawa T.F."/>
            <person name="Liu W."/>
            <person name="Song Y."/>
            <person name="Salvetti E."/>
            <person name="Wrobel A."/>
            <person name="Rasinkangas P."/>
            <person name="Parkhill J."/>
            <person name="Rea M.C."/>
            <person name="O'Sullivan O."/>
            <person name="Ritari J."/>
            <person name="Douillard F.P."/>
            <person name="Paul Ross R."/>
            <person name="Yang R."/>
            <person name="Briner A.E."/>
            <person name="Felis G.E."/>
            <person name="de Vos W.M."/>
            <person name="Barrangou R."/>
            <person name="Klaenhammer T.R."/>
            <person name="Caufield P.W."/>
            <person name="Cui Y."/>
            <person name="Zhang H."/>
            <person name="O'Toole P.W."/>
        </authorList>
    </citation>
    <scope>NUCLEOTIDE SEQUENCE [LARGE SCALE GENOMIC DNA]</scope>
    <source>
        <strain evidence="2 3">DSM 19909</strain>
    </source>
</reference>
<evidence type="ECO:0000313" key="2">
    <source>
        <dbReference type="EMBL" id="KRK99012.1"/>
    </source>
</evidence>
<dbReference type="AlphaFoldDB" id="A0A0R1M0U5"/>
<accession>A0A0R1M0U5</accession>
<evidence type="ECO:0008006" key="4">
    <source>
        <dbReference type="Google" id="ProtNLM"/>
    </source>
</evidence>
<dbReference type="Pfam" id="PF06028">
    <property type="entry name" value="DUF915"/>
    <property type="match status" value="2"/>
</dbReference>
<organism evidence="2 3">
    <name type="scientific">Secundilactobacillus odoratitofui DSM 19909 = JCM 15043</name>
    <dbReference type="NCBI Taxonomy" id="1423776"/>
    <lineage>
        <taxon>Bacteria</taxon>
        <taxon>Bacillati</taxon>
        <taxon>Bacillota</taxon>
        <taxon>Bacilli</taxon>
        <taxon>Lactobacillales</taxon>
        <taxon>Lactobacillaceae</taxon>
        <taxon>Secundilactobacillus</taxon>
    </lineage>
</organism>
<dbReference type="InterPro" id="IPR010315">
    <property type="entry name" value="DUF915_hydro-like"/>
</dbReference>
<dbReference type="Gene3D" id="3.40.50.1820">
    <property type="entry name" value="alpha/beta hydrolase"/>
    <property type="match status" value="1"/>
</dbReference>
<evidence type="ECO:0000256" key="1">
    <source>
        <dbReference type="SAM" id="MobiDB-lite"/>
    </source>
</evidence>
<sequence length="317" mass="35477">MLNRKRTWLLGGLLVLLAILGFGYDQLKSQPTPTKAPAVRNMTSATSNQIKTTSNKSDIPTLFVHGVGGMLRSEIPMAKQAVHNGKASWGMIIHVRPNGKLAIKGTLKNKHNPIILIRFDNNVAGEVQDAAWLRTILTTLKTKYGVTSYNLVGHSMGAYAAVYYEEYYSHDANQPQLNKLVTLAGPFDGILTRKRYRWEGRAPKAILKLWDDSENLNHLNSAGKPTIIHPEYRTLLQQRGQFPRQAQVMNLYGNVGNGHNSDGTVSTASAGSLKYLLASRVRSYEEHEIRGEDATHFMLHENNAEVRRLLTAYLWEN</sequence>